<evidence type="ECO:0000256" key="2">
    <source>
        <dbReference type="ARBA" id="ARBA00010977"/>
    </source>
</evidence>
<evidence type="ECO:0000256" key="3">
    <source>
        <dbReference type="ARBA" id="ARBA00019085"/>
    </source>
</evidence>
<evidence type="ECO:0000313" key="14">
    <source>
        <dbReference type="EMBL" id="CAG6641999.1"/>
    </source>
</evidence>
<proteinExistence type="inferred from homology"/>
<keyword evidence="4" id="KW-0597">Phosphoprotein</keyword>
<dbReference type="GO" id="GO:0031261">
    <property type="term" value="C:DNA replication preinitiation complex"/>
    <property type="evidence" value="ECO:0007669"/>
    <property type="project" value="TreeGrafter"/>
</dbReference>
<evidence type="ECO:0000256" key="10">
    <source>
        <dbReference type="SAM" id="Coils"/>
    </source>
</evidence>
<dbReference type="EMBL" id="HBUF01120201">
    <property type="protein sequence ID" value="CAG6641999.1"/>
    <property type="molecule type" value="Transcribed_RNA"/>
</dbReference>
<accession>A0A8D8R3G7</accession>
<dbReference type="InterPro" id="IPR045667">
    <property type="entry name" value="ORC3_N"/>
</dbReference>
<dbReference type="GO" id="GO:0005656">
    <property type="term" value="C:nuclear pre-replicative complex"/>
    <property type="evidence" value="ECO:0007669"/>
    <property type="project" value="TreeGrafter"/>
</dbReference>
<dbReference type="GO" id="GO:0005664">
    <property type="term" value="C:nuclear origin of replication recognition complex"/>
    <property type="evidence" value="ECO:0007669"/>
    <property type="project" value="InterPro"/>
</dbReference>
<protein>
    <recommendedName>
        <fullName evidence="3">Origin recognition complex subunit 3</fullName>
    </recommendedName>
</protein>
<sequence>MTTSISKGCFVSKPKGKNVKSDLFFENDQTVLYEKITGNIEKSLLEIHKEIQNNLFNELLSFIQKSHSDVDRIATALLMLGVNVSDHTLLFKQLSVHLSVVTPMIAVVSSKVCTSIRSMIQSIITQLIHTATDAPIESNASDMESDNEDADINLKKTHYDFPHFQDYYNETGCKNKLVIILEDYESFPCTLLNEFLLILHEYLATLPFVLICGVSTSPSIIHSTLNYDVISTMMIHTFNIQPSIEFLNLITDRIILKNEFPVLLHPSILEFLIDNFLFFDFSVHTFMKGVKICILKHLSLNDVNTLCHSVMNQTLSEKMITKPLLDEINKLDSVTKLKCKKLDPTSVVNYASKLYDSICNMYSAVQCLFALVRDLPNNPLGKQLRDIYCVVLSDNHFIEGSSFKQCLQLIQFISKQELLEKVENTTHILKQNANLNTILREVQKLEKEIESADTEVQIKQSSTTSKLDLKPKSRAQLKQNLLENIKQDKLQYEFDIKRDKFVQYLIANLFKQYLVPIQNIPLHEVVVFKDCHLLKKCLAGAPRAAIHTALNNPSYYFQCDCCKVNDPMEMLPSMPDVCLAYKLHLESSTNINMHDWLQSFGTIVNPDNKLSDAAVKARFTQAVSELQFLGFIKNCKQKIDHVSRLTWGDS</sequence>
<evidence type="ECO:0000259" key="13">
    <source>
        <dbReference type="Pfam" id="PF19675"/>
    </source>
</evidence>
<name>A0A8D8R3G7_9HEMI</name>
<dbReference type="EMBL" id="HBUF01120199">
    <property type="protein sequence ID" value="CAG6641994.1"/>
    <property type="molecule type" value="Transcribed_RNA"/>
</dbReference>
<dbReference type="GO" id="GO:0003688">
    <property type="term" value="F:DNA replication origin binding"/>
    <property type="evidence" value="ECO:0007669"/>
    <property type="project" value="TreeGrafter"/>
</dbReference>
<evidence type="ECO:0000256" key="4">
    <source>
        <dbReference type="ARBA" id="ARBA00022553"/>
    </source>
</evidence>
<evidence type="ECO:0000259" key="11">
    <source>
        <dbReference type="Pfam" id="PF07034"/>
    </source>
</evidence>
<feature type="coiled-coil region" evidence="10">
    <location>
        <begin position="428"/>
        <end position="462"/>
    </location>
</feature>
<feature type="domain" description="Origin recognition complex subunit 3 winged helix C-terminal" evidence="12">
    <location>
        <begin position="543"/>
        <end position="611"/>
    </location>
</feature>
<dbReference type="CDD" id="cd20704">
    <property type="entry name" value="Orc3"/>
    <property type="match status" value="1"/>
</dbReference>
<dbReference type="Pfam" id="PF19675">
    <property type="entry name" value="ORC3_ins"/>
    <property type="match status" value="1"/>
</dbReference>
<keyword evidence="5" id="KW-0235">DNA replication</keyword>
<dbReference type="PANTHER" id="PTHR12748:SF0">
    <property type="entry name" value="ORIGIN RECOGNITION COMPLEX SUBUNIT 3"/>
    <property type="match status" value="1"/>
</dbReference>
<feature type="domain" description="Origin recognition complex subunit 3 insertion" evidence="13">
    <location>
        <begin position="360"/>
        <end position="532"/>
    </location>
</feature>
<dbReference type="PANTHER" id="PTHR12748">
    <property type="entry name" value="ORIGIN RECOGNITION COMPLEX SUBUNIT 3"/>
    <property type="match status" value="1"/>
</dbReference>
<feature type="domain" description="Origin recognition complex subunit 3 N-terminal" evidence="11">
    <location>
        <begin position="2"/>
        <end position="300"/>
    </location>
</feature>
<reference evidence="14" key="1">
    <citation type="submission" date="2021-05" db="EMBL/GenBank/DDBJ databases">
        <authorList>
            <person name="Alioto T."/>
            <person name="Alioto T."/>
            <person name="Gomez Garrido J."/>
        </authorList>
    </citation>
    <scope>NUCLEOTIDE SEQUENCE</scope>
</reference>
<dbReference type="AlphaFoldDB" id="A0A8D8R3G7"/>
<dbReference type="Pfam" id="PF07034">
    <property type="entry name" value="ORC3_N"/>
    <property type="match status" value="1"/>
</dbReference>
<evidence type="ECO:0000256" key="7">
    <source>
        <dbReference type="ARBA" id="ARBA00023242"/>
    </source>
</evidence>
<evidence type="ECO:0000256" key="8">
    <source>
        <dbReference type="ARBA" id="ARBA00026084"/>
    </source>
</evidence>
<dbReference type="InterPro" id="IPR045663">
    <property type="entry name" value="ORC3_ins"/>
</dbReference>
<comment type="subunit">
    <text evidence="8">Component of ORC, a complex composed of at least 6 subunits: ORC1, ORC2, ORC3, ORC4, ORC5 and ORC6. ORC is regulated in a cell-cycle dependent manner. It is sequentially assembled at the exit from anaphase of mitosis and disassembled as cells enter S phase.</text>
</comment>
<comment type="function">
    <text evidence="9">Component of the origin recognition complex (ORC) that binds origins of replication. DNA-binding is ATP-dependent. The specific DNA sequences that define origins of replication have not been identified yet. ORC is required to assemble the pre-replication complex necessary to initiate DNA replication. Binds histone H3 and H4 trimethylation marks H3K9me3, H3K27me3 and H4K20me3.</text>
</comment>
<organism evidence="14">
    <name type="scientific">Cacopsylla melanoneura</name>
    <dbReference type="NCBI Taxonomy" id="428564"/>
    <lineage>
        <taxon>Eukaryota</taxon>
        <taxon>Metazoa</taxon>
        <taxon>Ecdysozoa</taxon>
        <taxon>Arthropoda</taxon>
        <taxon>Hexapoda</taxon>
        <taxon>Insecta</taxon>
        <taxon>Pterygota</taxon>
        <taxon>Neoptera</taxon>
        <taxon>Paraneoptera</taxon>
        <taxon>Hemiptera</taxon>
        <taxon>Sternorrhyncha</taxon>
        <taxon>Psylloidea</taxon>
        <taxon>Psyllidae</taxon>
        <taxon>Psyllinae</taxon>
        <taxon>Cacopsylla</taxon>
    </lineage>
</organism>
<dbReference type="InterPro" id="IPR020795">
    <property type="entry name" value="ORC3"/>
</dbReference>
<comment type="similarity">
    <text evidence="2">Belongs to the ORC3 family.</text>
</comment>
<evidence type="ECO:0000256" key="1">
    <source>
        <dbReference type="ARBA" id="ARBA00004123"/>
    </source>
</evidence>
<dbReference type="EMBL" id="HBUF01120202">
    <property type="protein sequence ID" value="CAG6642002.1"/>
    <property type="molecule type" value="Transcribed_RNA"/>
</dbReference>
<evidence type="ECO:0000256" key="5">
    <source>
        <dbReference type="ARBA" id="ARBA00022705"/>
    </source>
</evidence>
<evidence type="ECO:0000259" key="12">
    <source>
        <dbReference type="Pfam" id="PF18137"/>
    </source>
</evidence>
<evidence type="ECO:0000256" key="9">
    <source>
        <dbReference type="ARBA" id="ARBA00045241"/>
    </source>
</evidence>
<dbReference type="EMBL" id="HBUF01120200">
    <property type="protein sequence ID" value="CAG6641996.1"/>
    <property type="molecule type" value="Transcribed_RNA"/>
</dbReference>
<evidence type="ECO:0000256" key="6">
    <source>
        <dbReference type="ARBA" id="ARBA00023125"/>
    </source>
</evidence>
<dbReference type="EMBL" id="HBUF01592770">
    <property type="protein sequence ID" value="CAG6773893.1"/>
    <property type="molecule type" value="Transcribed_RNA"/>
</dbReference>
<keyword evidence="10" id="KW-0175">Coiled coil</keyword>
<dbReference type="Pfam" id="PF18137">
    <property type="entry name" value="WHD_ORC"/>
    <property type="match status" value="1"/>
</dbReference>
<dbReference type="GO" id="GO:0006270">
    <property type="term" value="P:DNA replication initiation"/>
    <property type="evidence" value="ECO:0007669"/>
    <property type="project" value="TreeGrafter"/>
</dbReference>
<keyword evidence="7" id="KW-0539">Nucleus</keyword>
<keyword evidence="6" id="KW-0238">DNA-binding</keyword>
<comment type="subcellular location">
    <subcellularLocation>
        <location evidence="1">Nucleus</location>
    </subcellularLocation>
</comment>
<dbReference type="InterPro" id="IPR040855">
    <property type="entry name" value="ORC_WH_C"/>
</dbReference>